<protein>
    <recommendedName>
        <fullName evidence="1">Uroporphyrinogen decarboxylase (URO-D) domain-containing protein</fullName>
    </recommendedName>
</protein>
<evidence type="ECO:0000313" key="3">
    <source>
        <dbReference type="Proteomes" id="UP000008457"/>
    </source>
</evidence>
<dbReference type="HOGENOM" id="CLU_798781_0_0_9"/>
<dbReference type="Gene3D" id="3.20.20.210">
    <property type="match status" value="1"/>
</dbReference>
<dbReference type="KEGG" id="mas:Mahau_2672"/>
<feature type="domain" description="Uroporphyrinogen decarboxylase (URO-D)" evidence="1">
    <location>
        <begin position="75"/>
        <end position="278"/>
    </location>
</feature>
<name>F3ZYP0_MAHA5</name>
<dbReference type="GO" id="GO:0006779">
    <property type="term" value="P:porphyrin-containing compound biosynthetic process"/>
    <property type="evidence" value="ECO:0007669"/>
    <property type="project" value="InterPro"/>
</dbReference>
<dbReference type="Pfam" id="PF01208">
    <property type="entry name" value="URO-D"/>
    <property type="match status" value="1"/>
</dbReference>
<reference evidence="2 3" key="2">
    <citation type="journal article" date="2011" name="Stand. Genomic Sci.">
        <title>Complete genome sequence of Mahella australiensis type strain (50-1 BON).</title>
        <authorList>
            <person name="Sikorski J."/>
            <person name="Teshima H."/>
            <person name="Nolan M."/>
            <person name="Lucas S."/>
            <person name="Hammon N."/>
            <person name="Deshpande S."/>
            <person name="Cheng J.F."/>
            <person name="Pitluck S."/>
            <person name="Liolios K."/>
            <person name="Pagani I."/>
            <person name="Ivanova N."/>
            <person name="Huntemann M."/>
            <person name="Mavromatis K."/>
            <person name="Ovchinikova G."/>
            <person name="Pati A."/>
            <person name="Tapia R."/>
            <person name="Han C."/>
            <person name="Goodwin L."/>
            <person name="Chen A."/>
            <person name="Palaniappan K."/>
            <person name="Land M."/>
            <person name="Hauser L."/>
            <person name="Ngatchou-Djao O.D."/>
            <person name="Rohde M."/>
            <person name="Pukall R."/>
            <person name="Spring S."/>
            <person name="Abt B."/>
            <person name="Goker M."/>
            <person name="Detter J.C."/>
            <person name="Woyke T."/>
            <person name="Bristow J."/>
            <person name="Markowitz V."/>
            <person name="Hugenholtz P."/>
            <person name="Eisen J.A."/>
            <person name="Kyrpides N.C."/>
            <person name="Klenk H.P."/>
            <person name="Lapidus A."/>
        </authorList>
    </citation>
    <scope>NUCLEOTIDE SEQUENCE [LARGE SCALE GENOMIC DNA]</scope>
    <source>
        <strain evidence="3">DSM 15567 / CIP 107919 / 50-1 BON</strain>
    </source>
</reference>
<accession>F3ZYP0</accession>
<dbReference type="SUPFAM" id="SSF51726">
    <property type="entry name" value="UROD/MetE-like"/>
    <property type="match status" value="1"/>
</dbReference>
<reference evidence="3" key="1">
    <citation type="submission" date="2010-11" db="EMBL/GenBank/DDBJ databases">
        <title>The complete genome of Mahella australiensis DSM 15567.</title>
        <authorList>
            <consortium name="US DOE Joint Genome Institute (JGI-PGF)"/>
            <person name="Lucas S."/>
            <person name="Copeland A."/>
            <person name="Lapidus A."/>
            <person name="Bruce D."/>
            <person name="Goodwin L."/>
            <person name="Pitluck S."/>
            <person name="Kyrpides N."/>
            <person name="Mavromatis K."/>
            <person name="Pagani I."/>
            <person name="Ivanova N."/>
            <person name="Teshima H."/>
            <person name="Brettin T."/>
            <person name="Detter J.C."/>
            <person name="Han C."/>
            <person name="Tapia R."/>
            <person name="Land M."/>
            <person name="Hauser L."/>
            <person name="Markowitz V."/>
            <person name="Cheng J.-F."/>
            <person name="Hugenholtz P."/>
            <person name="Woyke T."/>
            <person name="Wu D."/>
            <person name="Spring S."/>
            <person name="Pukall R."/>
            <person name="Steenblock K."/>
            <person name="Schneider S."/>
            <person name="Klenk H.-P."/>
            <person name="Eisen J.A."/>
        </authorList>
    </citation>
    <scope>NUCLEOTIDE SEQUENCE [LARGE SCALE GENOMIC DNA]</scope>
    <source>
        <strain evidence="3">DSM 15567 / CIP 107919 / 50-1 BON</strain>
    </source>
</reference>
<dbReference type="AlphaFoldDB" id="F3ZYP0"/>
<organism evidence="2 3">
    <name type="scientific">Mahella australiensis (strain DSM 15567 / CIP 107919 / 50-1 BON)</name>
    <dbReference type="NCBI Taxonomy" id="697281"/>
    <lineage>
        <taxon>Bacteria</taxon>
        <taxon>Bacillati</taxon>
        <taxon>Bacillota</taxon>
        <taxon>Clostridia</taxon>
        <taxon>Thermoanaerobacterales</taxon>
        <taxon>Thermoanaerobacterales Family IV. Incertae Sedis</taxon>
        <taxon>Mahella</taxon>
    </lineage>
</organism>
<sequence>MLIDDYQLKRFERIYAQYKMLYEDPDNCSPMIIVDVSVDGLPTWEERLADPLIMLKAELDTLRPHLEIGDDCVPTVRVQFGTAQIPAAFGCELAIPTNSLPAAKTHVIKSSKDVYKMKKPTLNAGWYGKLKEYTEVFLENLSISIHIQHPDVQSPFNNAHLIRGNDILLDFYDDPDAVDALLDLVTDYMVDLIPYLKQMIGGDKEWFFDWGALWKGTARISNCSVHMISPELYKKHVLPQDIRLMRAIGGGRVHYCGTSDKVIDEFFNIDEISGLDYDGKYHDLWDLSERAPKRLALLQYVDIKSPVGQRLIAGDWPKKRNIIITTSAASIEEGKEIFIKLKSSSNG</sequence>
<gene>
    <name evidence="2" type="ordered locus">Mahau_2672</name>
</gene>
<dbReference type="PANTHER" id="PTHR47099">
    <property type="entry name" value="METHYLCOBAMIDE:COM METHYLTRANSFERASE MTBA"/>
    <property type="match status" value="1"/>
</dbReference>
<dbReference type="InterPro" id="IPR052024">
    <property type="entry name" value="Methanogen_methyltrans"/>
</dbReference>
<dbReference type="PANTHER" id="PTHR47099:SF1">
    <property type="entry name" value="METHYLCOBAMIDE:COM METHYLTRANSFERASE MTBA"/>
    <property type="match status" value="1"/>
</dbReference>
<evidence type="ECO:0000313" key="2">
    <source>
        <dbReference type="EMBL" id="AEE97808.1"/>
    </source>
</evidence>
<dbReference type="EMBL" id="CP002360">
    <property type="protein sequence ID" value="AEE97808.1"/>
    <property type="molecule type" value="Genomic_DNA"/>
</dbReference>
<dbReference type="InterPro" id="IPR000257">
    <property type="entry name" value="Uroporphyrinogen_deCOase"/>
</dbReference>
<dbReference type="Proteomes" id="UP000008457">
    <property type="component" value="Chromosome"/>
</dbReference>
<dbReference type="GO" id="GO:0004853">
    <property type="term" value="F:uroporphyrinogen decarboxylase activity"/>
    <property type="evidence" value="ECO:0007669"/>
    <property type="project" value="InterPro"/>
</dbReference>
<proteinExistence type="predicted"/>
<dbReference type="STRING" id="697281.Mahau_2672"/>
<dbReference type="InterPro" id="IPR038071">
    <property type="entry name" value="UROD/MetE-like_sf"/>
</dbReference>
<keyword evidence="3" id="KW-1185">Reference proteome</keyword>
<evidence type="ECO:0000259" key="1">
    <source>
        <dbReference type="Pfam" id="PF01208"/>
    </source>
</evidence>
<dbReference type="eggNOG" id="COG0407">
    <property type="taxonomic scope" value="Bacteria"/>
</dbReference>